<evidence type="ECO:0000313" key="2">
    <source>
        <dbReference type="Proteomes" id="UP000037326"/>
    </source>
</evidence>
<dbReference type="GeneID" id="96598255"/>
<dbReference type="RefSeq" id="WP_049665217.1">
    <property type="nucleotide sequence ID" value="NZ_LFXJ01000005.1"/>
</dbReference>
<comment type="caution">
    <text evidence="1">The sequence shown here is derived from an EMBL/GenBank/DDBJ whole genome shotgun (WGS) entry which is preliminary data.</text>
</comment>
<dbReference type="Proteomes" id="UP000037326">
    <property type="component" value="Unassembled WGS sequence"/>
</dbReference>
<sequence length="165" mass="18907">MRNIIKSFNTKSVITIFVCTITLVVLSGCSGKQETPSNPSALEIGEQIRHITNLEDMKEGDNKKLQKLYNINADEVESYVLYTAPTNIKADEIAVIKVKDMKNINNMKEKISNRIEKRSISFKDYLPEEYFLIEKHVLKTKDSYILLAISKDSDQIEKTFDKALK</sequence>
<dbReference type="Pfam" id="PF14270">
    <property type="entry name" value="DUF4358"/>
    <property type="match status" value="1"/>
</dbReference>
<name>A0A0K9FD32_9BACI</name>
<dbReference type="AlphaFoldDB" id="A0A0K9FD32"/>
<dbReference type="InterPro" id="IPR025648">
    <property type="entry name" value="DUF4358"/>
</dbReference>
<dbReference type="PROSITE" id="PS51257">
    <property type="entry name" value="PROKAR_LIPOPROTEIN"/>
    <property type="match status" value="1"/>
</dbReference>
<organism evidence="1 2">
    <name type="scientific">Lysinibacillus xylanilyticus</name>
    <dbReference type="NCBI Taxonomy" id="582475"/>
    <lineage>
        <taxon>Bacteria</taxon>
        <taxon>Bacillati</taxon>
        <taxon>Bacillota</taxon>
        <taxon>Bacilli</taxon>
        <taxon>Bacillales</taxon>
        <taxon>Bacillaceae</taxon>
        <taxon>Lysinibacillus</taxon>
    </lineage>
</organism>
<evidence type="ECO:0000313" key="1">
    <source>
        <dbReference type="EMBL" id="KMY32137.1"/>
    </source>
</evidence>
<evidence type="ECO:0008006" key="3">
    <source>
        <dbReference type="Google" id="ProtNLM"/>
    </source>
</evidence>
<dbReference type="PATRIC" id="fig|582475.4.peg.1183"/>
<protein>
    <recommendedName>
        <fullName evidence="3">DUF4358 domain-containing protein</fullName>
    </recommendedName>
</protein>
<gene>
    <name evidence="1" type="ORF">ACZ11_08255</name>
</gene>
<dbReference type="OrthoDB" id="1797583at2"/>
<accession>A0A0K9FD32</accession>
<reference evidence="2" key="1">
    <citation type="submission" date="2015-07" db="EMBL/GenBank/DDBJ databases">
        <authorList>
            <consortium name="Consortium for Microbial Forensics and Genomics (microFORGE)"/>
            <person name="Knight B.M."/>
            <person name="Roberts D.P."/>
            <person name="Lin D."/>
            <person name="Hari K."/>
            <person name="Fletcher J."/>
            <person name="Melcher U."/>
            <person name="Blagden T."/>
            <person name="Winegar R.A."/>
        </authorList>
    </citation>
    <scope>NUCLEOTIDE SEQUENCE [LARGE SCALE GENOMIC DNA]</scope>
    <source>
        <strain evidence="2">DSM 23493</strain>
    </source>
</reference>
<dbReference type="EMBL" id="LFXJ01000005">
    <property type="protein sequence ID" value="KMY32137.1"/>
    <property type="molecule type" value="Genomic_DNA"/>
</dbReference>
<proteinExistence type="predicted"/>